<dbReference type="InterPro" id="IPR039421">
    <property type="entry name" value="Type_1_exporter"/>
</dbReference>
<evidence type="ECO:0000256" key="1">
    <source>
        <dbReference type="ARBA" id="ARBA00004651"/>
    </source>
</evidence>
<dbReference type="Gene3D" id="3.90.70.10">
    <property type="entry name" value="Cysteine proteinases"/>
    <property type="match status" value="1"/>
</dbReference>
<evidence type="ECO:0000256" key="3">
    <source>
        <dbReference type="ARBA" id="ARBA00022475"/>
    </source>
</evidence>
<dbReference type="SMART" id="SM00382">
    <property type="entry name" value="AAA"/>
    <property type="match status" value="1"/>
</dbReference>
<keyword evidence="5" id="KW-0547">Nucleotide-binding</keyword>
<reference evidence="13 14" key="1">
    <citation type="submission" date="2019-04" db="EMBL/GenBank/DDBJ databases">
        <authorList>
            <person name="Li Y."/>
            <person name="Wang J."/>
        </authorList>
    </citation>
    <scope>NUCLEOTIDE SEQUENCE [LARGE SCALE GENOMIC DNA]</scope>
    <source>
        <strain evidence="13 14">DSM 14668</strain>
    </source>
</reference>
<keyword evidence="7 9" id="KW-1133">Transmembrane helix</keyword>
<keyword evidence="2" id="KW-0813">Transport</keyword>
<keyword evidence="8 9" id="KW-0472">Membrane</keyword>
<feature type="transmembrane region" description="Helical" evidence="9">
    <location>
        <begin position="292"/>
        <end position="313"/>
    </location>
</feature>
<dbReference type="EMBL" id="SSMQ01000073">
    <property type="protein sequence ID" value="TKC98154.1"/>
    <property type="molecule type" value="Genomic_DNA"/>
</dbReference>
<sequence length="750" mass="81635">MNKEAQSGDLHRRFPALARLGQKGKRIPFIQQLASTECGVACLAMVLGYHGKNVPYEELRSIVALGRGGTTAREILRAARYHGLRGRGVRLEPRALGHLPTASILHWEFDHFVVLERVSKKGIDIIDPGAGRLRLPLSEVDRSFTGVALVLEPSEQFPPPEGARKRTSPSAYHAHLREAGAWGRIVTTSFFLQAMLLALPVLTGTVVDRVVPRSDQHMLVVLAIGIVGIMVFHLLASLVRAHLLLDMRTILDARMTLSFMEHLIALPYAFFQRRSTGDLLMRLNSNTLIRQILTSGMLSALLDGTMAIGYLALLFMVSWQIGLLALAFGVAQIGILALTSKKRRELDARMLARQARSESYQVEMFANVETLKAMGAEERALEQWSNLFVDVLNASLSEGKLDAVVEALGSTLRMSAPLVVLWVGAIQVLDGTISLGVMLALNALAAGVFAPLSSLSANASKLELLGCYLERAEDVRRTPPEQAPGGKTMMRLRGQIEVQHVSFRYNPLDPVVVDDVSLRIEPEQFVAIVGRSGSGKTSLACLLTGLYRPDAGAILYDGVKLADLDIREVRRQLGIVTQKVSLFGTTLRDNISLGHPDATAEEILEAARRAHIHDDIVAMPAGYDTVLADGGSSLSGGQRQRLALARALVRKPAILLLDEATSALDAITETALNEELAKLRCTRIVIAHRLSTIRNADKILVMHEGRLVEQGRHAELLARGGYYASLVVSQMENDALGSAGSVGPTPDRQT</sequence>
<dbReference type="FunFam" id="3.40.50.300:FF:000299">
    <property type="entry name" value="ABC transporter ATP-binding protein/permease"/>
    <property type="match status" value="1"/>
</dbReference>
<dbReference type="PANTHER" id="PTHR24221">
    <property type="entry name" value="ATP-BINDING CASSETTE SUB-FAMILY B"/>
    <property type="match status" value="1"/>
</dbReference>
<evidence type="ECO:0000256" key="8">
    <source>
        <dbReference type="ARBA" id="ARBA00023136"/>
    </source>
</evidence>
<dbReference type="InterPro" id="IPR003439">
    <property type="entry name" value="ABC_transporter-like_ATP-bd"/>
</dbReference>
<accession>A0A4U1IUN6</accession>
<evidence type="ECO:0000256" key="7">
    <source>
        <dbReference type="ARBA" id="ARBA00022989"/>
    </source>
</evidence>
<dbReference type="InterPro" id="IPR027417">
    <property type="entry name" value="P-loop_NTPase"/>
</dbReference>
<dbReference type="InterPro" id="IPR011527">
    <property type="entry name" value="ABC1_TM_dom"/>
</dbReference>
<dbReference type="GO" id="GO:0140359">
    <property type="term" value="F:ABC-type transporter activity"/>
    <property type="evidence" value="ECO:0007669"/>
    <property type="project" value="InterPro"/>
</dbReference>
<keyword evidence="6" id="KW-0067">ATP-binding</keyword>
<dbReference type="Proteomes" id="UP000309215">
    <property type="component" value="Unassembled WGS sequence"/>
</dbReference>
<evidence type="ECO:0000259" key="10">
    <source>
        <dbReference type="PROSITE" id="PS50893"/>
    </source>
</evidence>
<evidence type="ECO:0000256" key="6">
    <source>
        <dbReference type="ARBA" id="ARBA00022840"/>
    </source>
</evidence>
<evidence type="ECO:0000313" key="13">
    <source>
        <dbReference type="EMBL" id="TKC98154.1"/>
    </source>
</evidence>
<feature type="domain" description="ABC transporter" evidence="10">
    <location>
        <begin position="496"/>
        <end position="729"/>
    </location>
</feature>
<feature type="transmembrane region" description="Helical" evidence="9">
    <location>
        <begin position="219"/>
        <end position="241"/>
    </location>
</feature>
<proteinExistence type="predicted"/>
<evidence type="ECO:0000313" key="14">
    <source>
        <dbReference type="Proteomes" id="UP000309215"/>
    </source>
</evidence>
<evidence type="ECO:0000259" key="12">
    <source>
        <dbReference type="PROSITE" id="PS50990"/>
    </source>
</evidence>
<keyword evidence="4 9" id="KW-0812">Transmembrane</keyword>
<evidence type="ECO:0000256" key="4">
    <source>
        <dbReference type="ARBA" id="ARBA00022692"/>
    </source>
</evidence>
<feature type="domain" description="ABC transmembrane type-1" evidence="11">
    <location>
        <begin position="189"/>
        <end position="464"/>
    </location>
</feature>
<protein>
    <submittedName>
        <fullName evidence="13">Peptidase domain-containing ABC transporter</fullName>
    </submittedName>
</protein>
<dbReference type="Pfam" id="PF00664">
    <property type="entry name" value="ABC_membrane"/>
    <property type="match status" value="1"/>
</dbReference>
<dbReference type="GO" id="GO:0005886">
    <property type="term" value="C:plasma membrane"/>
    <property type="evidence" value="ECO:0007669"/>
    <property type="project" value="UniProtKB-SubCell"/>
</dbReference>
<comment type="caution">
    <text evidence="13">The sequence shown here is derived from an EMBL/GenBank/DDBJ whole genome shotgun (WGS) entry which is preliminary data.</text>
</comment>
<feature type="transmembrane region" description="Helical" evidence="9">
    <location>
        <begin position="419"/>
        <end position="452"/>
    </location>
</feature>
<dbReference type="InterPro" id="IPR003593">
    <property type="entry name" value="AAA+_ATPase"/>
</dbReference>
<dbReference type="Gene3D" id="3.40.50.300">
    <property type="entry name" value="P-loop containing nucleotide triphosphate hydrolases"/>
    <property type="match status" value="1"/>
</dbReference>
<dbReference type="InterPro" id="IPR036640">
    <property type="entry name" value="ABC1_TM_sf"/>
</dbReference>
<dbReference type="GO" id="GO:0016887">
    <property type="term" value="F:ATP hydrolysis activity"/>
    <property type="evidence" value="ECO:0007669"/>
    <property type="project" value="InterPro"/>
</dbReference>
<evidence type="ECO:0000256" key="9">
    <source>
        <dbReference type="SAM" id="Phobius"/>
    </source>
</evidence>
<dbReference type="SUPFAM" id="SSF52540">
    <property type="entry name" value="P-loop containing nucleoside triphosphate hydrolases"/>
    <property type="match status" value="1"/>
</dbReference>
<dbReference type="SUPFAM" id="SSF90123">
    <property type="entry name" value="ABC transporter transmembrane region"/>
    <property type="match status" value="1"/>
</dbReference>
<feature type="transmembrane region" description="Helical" evidence="9">
    <location>
        <begin position="319"/>
        <end position="339"/>
    </location>
</feature>
<dbReference type="InterPro" id="IPR017871">
    <property type="entry name" value="ABC_transporter-like_CS"/>
</dbReference>
<keyword evidence="14" id="KW-1185">Reference proteome</keyword>
<dbReference type="PANTHER" id="PTHR24221:SF606">
    <property type="entry name" value="COLICIN V SECRETION-PROCESSING ATP-BINDING PROTEIN"/>
    <property type="match status" value="1"/>
</dbReference>
<dbReference type="OrthoDB" id="9760168at2"/>
<keyword evidence="3" id="KW-1003">Cell membrane</keyword>
<dbReference type="RefSeq" id="WP_136934817.1">
    <property type="nucleotide sequence ID" value="NZ_SSMQ01000073.1"/>
</dbReference>
<gene>
    <name evidence="13" type="ORF">E8A74_42255</name>
</gene>
<evidence type="ECO:0000259" key="11">
    <source>
        <dbReference type="PROSITE" id="PS50929"/>
    </source>
</evidence>
<dbReference type="PROSITE" id="PS50929">
    <property type="entry name" value="ABC_TM1F"/>
    <property type="match status" value="1"/>
</dbReference>
<dbReference type="GO" id="GO:0006508">
    <property type="term" value="P:proteolysis"/>
    <property type="evidence" value="ECO:0007669"/>
    <property type="project" value="InterPro"/>
</dbReference>
<feature type="transmembrane region" description="Helical" evidence="9">
    <location>
        <begin position="190"/>
        <end position="207"/>
    </location>
</feature>
<dbReference type="Pfam" id="PF03412">
    <property type="entry name" value="Peptidase_C39"/>
    <property type="match status" value="1"/>
</dbReference>
<dbReference type="InterPro" id="IPR005074">
    <property type="entry name" value="Peptidase_C39"/>
</dbReference>
<dbReference type="Pfam" id="PF00005">
    <property type="entry name" value="ABC_tran"/>
    <property type="match status" value="1"/>
</dbReference>
<evidence type="ECO:0000256" key="2">
    <source>
        <dbReference type="ARBA" id="ARBA00022448"/>
    </source>
</evidence>
<name>A0A4U1IUN6_9BACT</name>
<evidence type="ECO:0000256" key="5">
    <source>
        <dbReference type="ARBA" id="ARBA00022741"/>
    </source>
</evidence>
<dbReference type="Gene3D" id="1.20.1560.10">
    <property type="entry name" value="ABC transporter type 1, transmembrane domain"/>
    <property type="match status" value="1"/>
</dbReference>
<dbReference type="PROSITE" id="PS50893">
    <property type="entry name" value="ABC_TRANSPORTER_2"/>
    <property type="match status" value="1"/>
</dbReference>
<feature type="domain" description="Peptidase C39" evidence="12">
    <location>
        <begin position="32"/>
        <end position="151"/>
    </location>
</feature>
<dbReference type="AlphaFoldDB" id="A0A4U1IUN6"/>
<dbReference type="GO" id="GO:0005524">
    <property type="term" value="F:ATP binding"/>
    <property type="evidence" value="ECO:0007669"/>
    <property type="project" value="UniProtKB-KW"/>
</dbReference>
<dbReference type="GO" id="GO:0034040">
    <property type="term" value="F:ATPase-coupled lipid transmembrane transporter activity"/>
    <property type="evidence" value="ECO:0007669"/>
    <property type="project" value="TreeGrafter"/>
</dbReference>
<organism evidence="13 14">
    <name type="scientific">Polyangium fumosum</name>
    <dbReference type="NCBI Taxonomy" id="889272"/>
    <lineage>
        <taxon>Bacteria</taxon>
        <taxon>Pseudomonadati</taxon>
        <taxon>Myxococcota</taxon>
        <taxon>Polyangia</taxon>
        <taxon>Polyangiales</taxon>
        <taxon>Polyangiaceae</taxon>
        <taxon>Polyangium</taxon>
    </lineage>
</organism>
<dbReference type="GO" id="GO:0008233">
    <property type="term" value="F:peptidase activity"/>
    <property type="evidence" value="ECO:0007669"/>
    <property type="project" value="InterPro"/>
</dbReference>
<dbReference type="PROSITE" id="PS00211">
    <property type="entry name" value="ABC_TRANSPORTER_1"/>
    <property type="match status" value="1"/>
</dbReference>
<dbReference type="CDD" id="cd18779">
    <property type="entry name" value="ABC_6TM_T1SS_like"/>
    <property type="match status" value="1"/>
</dbReference>
<comment type="subcellular location">
    <subcellularLocation>
        <location evidence="1">Cell membrane</location>
        <topology evidence="1">Multi-pass membrane protein</topology>
    </subcellularLocation>
</comment>
<dbReference type="PROSITE" id="PS50990">
    <property type="entry name" value="PEPTIDASE_C39"/>
    <property type="match status" value="1"/>
</dbReference>